<dbReference type="Proteomes" id="UP000076842">
    <property type="component" value="Unassembled WGS sequence"/>
</dbReference>
<dbReference type="InParanoid" id="A0A165J1R6"/>
<organism evidence="2 3">
    <name type="scientific">Calocera cornea HHB12733</name>
    <dbReference type="NCBI Taxonomy" id="1353952"/>
    <lineage>
        <taxon>Eukaryota</taxon>
        <taxon>Fungi</taxon>
        <taxon>Dikarya</taxon>
        <taxon>Basidiomycota</taxon>
        <taxon>Agaricomycotina</taxon>
        <taxon>Dacrymycetes</taxon>
        <taxon>Dacrymycetales</taxon>
        <taxon>Dacrymycetaceae</taxon>
        <taxon>Calocera</taxon>
    </lineage>
</organism>
<evidence type="ECO:0000313" key="3">
    <source>
        <dbReference type="Proteomes" id="UP000076842"/>
    </source>
</evidence>
<dbReference type="EMBL" id="KV423924">
    <property type="protein sequence ID" value="KZT61256.1"/>
    <property type="molecule type" value="Genomic_DNA"/>
</dbReference>
<gene>
    <name evidence="2" type="ORF">CALCODRAFT_24372</name>
</gene>
<keyword evidence="3" id="KW-1185">Reference proteome</keyword>
<proteinExistence type="predicted"/>
<evidence type="ECO:0000256" key="1">
    <source>
        <dbReference type="SAM" id="MobiDB-lite"/>
    </source>
</evidence>
<dbReference type="AlphaFoldDB" id="A0A165J1R6"/>
<reference evidence="2 3" key="1">
    <citation type="journal article" date="2016" name="Mol. Biol. Evol.">
        <title>Comparative Genomics of Early-Diverging Mushroom-Forming Fungi Provides Insights into the Origins of Lignocellulose Decay Capabilities.</title>
        <authorList>
            <person name="Nagy L.G."/>
            <person name="Riley R."/>
            <person name="Tritt A."/>
            <person name="Adam C."/>
            <person name="Daum C."/>
            <person name="Floudas D."/>
            <person name="Sun H."/>
            <person name="Yadav J.S."/>
            <person name="Pangilinan J."/>
            <person name="Larsson K.H."/>
            <person name="Matsuura K."/>
            <person name="Barry K."/>
            <person name="Labutti K."/>
            <person name="Kuo R."/>
            <person name="Ohm R.A."/>
            <person name="Bhattacharya S.S."/>
            <person name="Shirouzu T."/>
            <person name="Yoshinaga Y."/>
            <person name="Martin F.M."/>
            <person name="Grigoriev I.V."/>
            <person name="Hibbett D.S."/>
        </authorList>
    </citation>
    <scope>NUCLEOTIDE SEQUENCE [LARGE SCALE GENOMIC DNA]</scope>
    <source>
        <strain evidence="2 3">HHB12733</strain>
    </source>
</reference>
<feature type="region of interest" description="Disordered" evidence="1">
    <location>
        <begin position="67"/>
        <end position="121"/>
    </location>
</feature>
<sequence length="219" mass="24342">MAREISDNVTRRRVLRAARRAPVDPYRAVLQTCGVHELRWITLRPPRDSAAAKVLPKWDERVELAAGPAGKSAEPPPPLQFNKVRTSVPGSADARQATAADRSARDSGMRGVSADVPPSQPTVFEAPAARVPASWIPVPPELEKRRRADLNNGFVRRARTKRQEDAGWSELMRGGRAFISREPNKHLLTRSAHWPSITTWQQLRDVLSQDVQGRAGMGR</sequence>
<accession>A0A165J1R6</accession>
<protein>
    <submittedName>
        <fullName evidence="2">Uncharacterized protein</fullName>
    </submittedName>
</protein>
<evidence type="ECO:0000313" key="2">
    <source>
        <dbReference type="EMBL" id="KZT61256.1"/>
    </source>
</evidence>
<name>A0A165J1R6_9BASI</name>